<dbReference type="EMBL" id="BPLR01005784">
    <property type="protein sequence ID" value="GIY05010.1"/>
    <property type="molecule type" value="Genomic_DNA"/>
</dbReference>
<accession>A0AAV4Q6B9</accession>
<organism evidence="1 2">
    <name type="scientific">Caerostris extrusa</name>
    <name type="common">Bark spider</name>
    <name type="synonym">Caerostris bankana</name>
    <dbReference type="NCBI Taxonomy" id="172846"/>
    <lineage>
        <taxon>Eukaryota</taxon>
        <taxon>Metazoa</taxon>
        <taxon>Ecdysozoa</taxon>
        <taxon>Arthropoda</taxon>
        <taxon>Chelicerata</taxon>
        <taxon>Arachnida</taxon>
        <taxon>Araneae</taxon>
        <taxon>Araneomorphae</taxon>
        <taxon>Entelegynae</taxon>
        <taxon>Araneoidea</taxon>
        <taxon>Araneidae</taxon>
        <taxon>Caerostris</taxon>
    </lineage>
</organism>
<reference evidence="1 2" key="1">
    <citation type="submission" date="2021-06" db="EMBL/GenBank/DDBJ databases">
        <title>Caerostris extrusa draft genome.</title>
        <authorList>
            <person name="Kono N."/>
            <person name="Arakawa K."/>
        </authorList>
    </citation>
    <scope>NUCLEOTIDE SEQUENCE [LARGE SCALE GENOMIC DNA]</scope>
</reference>
<keyword evidence="2" id="KW-1185">Reference proteome</keyword>
<proteinExistence type="predicted"/>
<name>A0AAV4Q6B9_CAEEX</name>
<evidence type="ECO:0000313" key="1">
    <source>
        <dbReference type="EMBL" id="GIY05010.1"/>
    </source>
</evidence>
<comment type="caution">
    <text evidence="1">The sequence shown here is derived from an EMBL/GenBank/DDBJ whole genome shotgun (WGS) entry which is preliminary data.</text>
</comment>
<sequence length="82" mass="9247">MKIPEEGLLGDTRLPPTLQMELYKKLCHSSIINKFTGEKIKRQEGKLSLEIKADILALEDGLLEKDVSHQVPVPIGEREHSI</sequence>
<gene>
    <name evidence="1" type="ORF">CEXT_64211</name>
</gene>
<dbReference type="Proteomes" id="UP001054945">
    <property type="component" value="Unassembled WGS sequence"/>
</dbReference>
<dbReference type="AlphaFoldDB" id="A0AAV4Q6B9"/>
<evidence type="ECO:0000313" key="2">
    <source>
        <dbReference type="Proteomes" id="UP001054945"/>
    </source>
</evidence>
<protein>
    <submittedName>
        <fullName evidence="1">Uncharacterized protein</fullName>
    </submittedName>
</protein>